<organism evidence="1">
    <name type="scientific">Pyricularia oryzae (strain Y34)</name>
    <name type="common">Rice blast fungus</name>
    <name type="synonym">Magnaporthe oryzae</name>
    <dbReference type="NCBI Taxonomy" id="1143189"/>
    <lineage>
        <taxon>Eukaryota</taxon>
        <taxon>Fungi</taxon>
        <taxon>Dikarya</taxon>
        <taxon>Ascomycota</taxon>
        <taxon>Pezizomycotina</taxon>
        <taxon>Sordariomycetes</taxon>
        <taxon>Sordariomycetidae</taxon>
        <taxon>Magnaporthales</taxon>
        <taxon>Pyriculariaceae</taxon>
        <taxon>Pyricularia</taxon>
    </lineage>
</organism>
<dbReference type="Proteomes" id="UP000011086">
    <property type="component" value="Unassembled WGS sequence"/>
</dbReference>
<protein>
    <submittedName>
        <fullName evidence="1">Uncharacterized protein</fullName>
    </submittedName>
</protein>
<dbReference type="SMR" id="A0AA97NTL6"/>
<sequence>MTSTEMVGLEFWGWWLGRCNTKNRVPTRRGSQSYWNSKPKISTTTSFPQVKLFPDARPHLTSTQKECVNGSLSLGRSVAEIAEILGIDERRVYRYQRTFRIHSHAFPPTKMRQNCRKITEYIMERSWPSCLGNSCLSGVFCSQIEIDFATINAREIDYRSARRHLNRSLRWLLNPATAAQTGTGMATATAETAFLATGY</sequence>
<dbReference type="InterPro" id="IPR013324">
    <property type="entry name" value="RNA_pol_sigma_r3/r4-like"/>
</dbReference>
<dbReference type="SUPFAM" id="SSF88659">
    <property type="entry name" value="Sigma3 and sigma4 domains of RNA polymerase sigma factors"/>
    <property type="match status" value="1"/>
</dbReference>
<reference evidence="1" key="1">
    <citation type="journal article" date="2012" name="PLoS Genet.">
        <title>Comparative analysis of the genomes of two field isolates of the rice blast fungus Magnaporthe oryzae.</title>
        <authorList>
            <person name="Xue M."/>
            <person name="Yang J."/>
            <person name="Li Z."/>
            <person name="Hu S."/>
            <person name="Yao N."/>
            <person name="Dean R.A."/>
            <person name="Zhao W."/>
            <person name="Shen M."/>
            <person name="Zhang H."/>
            <person name="Li C."/>
            <person name="Liu L."/>
            <person name="Cao L."/>
            <person name="Xu X."/>
            <person name="Xing Y."/>
            <person name="Hsiang T."/>
            <person name="Zhang Z."/>
            <person name="Xu J.R."/>
            <person name="Peng Y.L."/>
        </authorList>
    </citation>
    <scope>NUCLEOTIDE SEQUENCE</scope>
    <source>
        <strain evidence="1">Y34</strain>
    </source>
</reference>
<dbReference type="EMBL" id="JH793099">
    <property type="protein sequence ID" value="ELQ35969.1"/>
    <property type="molecule type" value="Genomic_DNA"/>
</dbReference>
<accession>A0AA97NTL6</accession>
<dbReference type="AlphaFoldDB" id="A0AA97NTL6"/>
<name>A0AA97NTL6_PYRO3</name>
<gene>
    <name evidence="1" type="ORF">OOU_Y34scaffold00676g15</name>
</gene>
<evidence type="ECO:0000313" key="1">
    <source>
        <dbReference type="EMBL" id="ELQ35969.1"/>
    </source>
</evidence>
<proteinExistence type="predicted"/>